<evidence type="ECO:0000256" key="1">
    <source>
        <dbReference type="ARBA" id="ARBA00022737"/>
    </source>
</evidence>
<proteinExistence type="predicted"/>
<dbReference type="Pfam" id="PF13432">
    <property type="entry name" value="TPR_16"/>
    <property type="match status" value="1"/>
</dbReference>
<accession>A0A8J5KL68</accession>
<feature type="repeat" description="TPR" evidence="3">
    <location>
        <begin position="225"/>
        <end position="258"/>
    </location>
</feature>
<feature type="compositionally biased region" description="Basic and acidic residues" evidence="4">
    <location>
        <begin position="1"/>
        <end position="31"/>
    </location>
</feature>
<dbReference type="InterPro" id="IPR044244">
    <property type="entry name" value="TTC27/Emw1"/>
</dbReference>
<dbReference type="AlphaFoldDB" id="A0A8J5KL68"/>
<evidence type="ECO:0000256" key="4">
    <source>
        <dbReference type="SAM" id="MobiDB-lite"/>
    </source>
</evidence>
<dbReference type="EMBL" id="JACMSC010000016">
    <property type="protein sequence ID" value="KAG6483889.1"/>
    <property type="molecule type" value="Genomic_DNA"/>
</dbReference>
<sequence length="527" mass="59362">MFCWRHQGEGKEMEHGTKGTLSKEHSSEEGKSSCGAGETLVQGGEVFKLAESSCEDEDKSSRWWNPTFGREVFLLVEAIHDASSLAPAQATQLCFGVLVPTIPALRKEYGEMMVSCGLTGEALKVFEDLELWDNLIYCYQLLGKKTAAVDLIKARLDHMPNDPRLWCSLGDVLITDAYYEKALEVSNNRSVRAKRSLARSAYNKGDYERSKTFWESALAQNSLYPDGWFALGAAALKARDIDKALDAFTRAVQIDPDNGEAWNNVACLHMVKKKSKAAFIAFKEALKFKRNSWQLWENFSYVALDIGNIRQALEAIKMALEAIKMVLDLSTNKRVDIELLDKILRKFEDQEGNSNSDLSSSDVQDVSNNPEELNPDYSLAELPKSEAISGEPRETEFLLDMLGNIMQQIVRSGGPPDTWGLYARWHRLKGNLLMSSEALLKHVRSFQGSELWHDRDRFKKFAHASLQLCKAYMEIASSNGNRRELFAAEMHLRSAINQASNFSDTDEYRDLKACLDEVKHQIDVISG</sequence>
<evidence type="ECO:0000313" key="6">
    <source>
        <dbReference type="Proteomes" id="UP000734854"/>
    </source>
</evidence>
<keyword evidence="6" id="KW-1185">Reference proteome</keyword>
<evidence type="ECO:0000256" key="3">
    <source>
        <dbReference type="PROSITE-ProRule" id="PRU00339"/>
    </source>
</evidence>
<dbReference type="SUPFAM" id="SSF48452">
    <property type="entry name" value="TPR-like"/>
    <property type="match status" value="3"/>
</dbReference>
<feature type="region of interest" description="Disordered" evidence="4">
    <location>
        <begin position="351"/>
        <end position="376"/>
    </location>
</feature>
<dbReference type="Proteomes" id="UP000734854">
    <property type="component" value="Unassembled WGS sequence"/>
</dbReference>
<dbReference type="InterPro" id="IPR011990">
    <property type="entry name" value="TPR-like_helical_dom_sf"/>
</dbReference>
<reference evidence="5 6" key="1">
    <citation type="submission" date="2020-08" db="EMBL/GenBank/DDBJ databases">
        <title>Plant Genome Project.</title>
        <authorList>
            <person name="Zhang R.-G."/>
        </authorList>
    </citation>
    <scope>NUCLEOTIDE SEQUENCE [LARGE SCALE GENOMIC DNA]</scope>
    <source>
        <tissue evidence="5">Rhizome</tissue>
    </source>
</reference>
<feature type="region of interest" description="Disordered" evidence="4">
    <location>
        <begin position="1"/>
        <end position="37"/>
    </location>
</feature>
<dbReference type="PROSITE" id="PS50005">
    <property type="entry name" value="TPR"/>
    <property type="match status" value="1"/>
</dbReference>
<dbReference type="SMART" id="SM00028">
    <property type="entry name" value="TPR"/>
    <property type="match status" value="6"/>
</dbReference>
<keyword evidence="1" id="KW-0677">Repeat</keyword>
<dbReference type="Gene3D" id="1.25.40.10">
    <property type="entry name" value="Tetratricopeptide repeat domain"/>
    <property type="match status" value="1"/>
</dbReference>
<gene>
    <name evidence="5" type="ORF">ZIOFF_060675</name>
</gene>
<dbReference type="PROSITE" id="PS50293">
    <property type="entry name" value="TPR_REGION"/>
    <property type="match status" value="1"/>
</dbReference>
<dbReference type="PANTHER" id="PTHR16193">
    <property type="entry name" value="TETRATRICOPEPTIDE REPEAT PROTEIN 27"/>
    <property type="match status" value="1"/>
</dbReference>
<name>A0A8J5KL68_ZINOF</name>
<feature type="compositionally biased region" description="Low complexity" evidence="4">
    <location>
        <begin position="353"/>
        <end position="369"/>
    </location>
</feature>
<protein>
    <submittedName>
        <fullName evidence="5">Uncharacterized protein</fullName>
    </submittedName>
</protein>
<dbReference type="InterPro" id="IPR019734">
    <property type="entry name" value="TPR_rpt"/>
</dbReference>
<keyword evidence="2 3" id="KW-0802">TPR repeat</keyword>
<comment type="caution">
    <text evidence="5">The sequence shown here is derived from an EMBL/GenBank/DDBJ whole genome shotgun (WGS) entry which is preliminary data.</text>
</comment>
<evidence type="ECO:0000313" key="5">
    <source>
        <dbReference type="EMBL" id="KAG6483889.1"/>
    </source>
</evidence>
<organism evidence="5 6">
    <name type="scientific">Zingiber officinale</name>
    <name type="common">Ginger</name>
    <name type="synonym">Amomum zingiber</name>
    <dbReference type="NCBI Taxonomy" id="94328"/>
    <lineage>
        <taxon>Eukaryota</taxon>
        <taxon>Viridiplantae</taxon>
        <taxon>Streptophyta</taxon>
        <taxon>Embryophyta</taxon>
        <taxon>Tracheophyta</taxon>
        <taxon>Spermatophyta</taxon>
        <taxon>Magnoliopsida</taxon>
        <taxon>Liliopsida</taxon>
        <taxon>Zingiberales</taxon>
        <taxon>Zingiberaceae</taxon>
        <taxon>Zingiber</taxon>
    </lineage>
</organism>
<dbReference type="PANTHER" id="PTHR16193:SF0">
    <property type="entry name" value="TETRATRICOPEPTIDE REPEAT PROTEIN 27"/>
    <property type="match status" value="1"/>
</dbReference>
<evidence type="ECO:0000256" key="2">
    <source>
        <dbReference type="ARBA" id="ARBA00022803"/>
    </source>
</evidence>